<protein>
    <submittedName>
        <fullName evidence="2">Pole-organizing protein PopZ</fullName>
    </submittedName>
</protein>
<comment type="caution">
    <text evidence="2">The sequence shown here is derived from an EMBL/GenBank/DDBJ whole genome shotgun (WGS) entry which is preliminary data.</text>
</comment>
<sequence length="170" mass="18978">MEEILASIRRIIAEDNDAEKPAEEAAAPPPLHVAEPEPISAPAPVAAMKDDVLELTEVVEDEPEPEPQAPYEPEEPLFQPRRFEMPEDPTEGLVSRATAAASTAAFAAMHSRVRERRDSDVYLGNGAITLEELVRELLRPQLQDWLDRNLPGMVERLVREEIERLARAAK</sequence>
<dbReference type="Proteomes" id="UP000646365">
    <property type="component" value="Unassembled WGS sequence"/>
</dbReference>
<dbReference type="RefSeq" id="WP_308422404.1">
    <property type="nucleotide sequence ID" value="NZ_BMJQ01000004.1"/>
</dbReference>
<dbReference type="Pfam" id="PF10691">
    <property type="entry name" value="DUF2497"/>
    <property type="match status" value="1"/>
</dbReference>
<dbReference type="InterPro" id="IPR019632">
    <property type="entry name" value="DUF2497"/>
</dbReference>
<reference evidence="2" key="2">
    <citation type="submission" date="2020-09" db="EMBL/GenBank/DDBJ databases">
        <authorList>
            <person name="Sun Q."/>
            <person name="Zhou Y."/>
        </authorList>
    </citation>
    <scope>NUCLEOTIDE SEQUENCE</scope>
    <source>
        <strain evidence="2">CGMCC 1.15725</strain>
    </source>
</reference>
<proteinExistence type="predicted"/>
<evidence type="ECO:0000313" key="2">
    <source>
        <dbReference type="EMBL" id="GGF13545.1"/>
    </source>
</evidence>
<dbReference type="AlphaFoldDB" id="A0A8J3E2T3"/>
<accession>A0A8J3E2T3</accession>
<evidence type="ECO:0000313" key="3">
    <source>
        <dbReference type="Proteomes" id="UP000646365"/>
    </source>
</evidence>
<keyword evidence="3" id="KW-1185">Reference proteome</keyword>
<organism evidence="2 3">
    <name type="scientific">Aliidongia dinghuensis</name>
    <dbReference type="NCBI Taxonomy" id="1867774"/>
    <lineage>
        <taxon>Bacteria</taxon>
        <taxon>Pseudomonadati</taxon>
        <taxon>Pseudomonadota</taxon>
        <taxon>Alphaproteobacteria</taxon>
        <taxon>Rhodospirillales</taxon>
        <taxon>Dongiaceae</taxon>
        <taxon>Aliidongia</taxon>
    </lineage>
</organism>
<reference evidence="2" key="1">
    <citation type="journal article" date="2014" name="Int. J. Syst. Evol. Microbiol.">
        <title>Complete genome sequence of Corynebacterium casei LMG S-19264T (=DSM 44701T), isolated from a smear-ripened cheese.</title>
        <authorList>
            <consortium name="US DOE Joint Genome Institute (JGI-PGF)"/>
            <person name="Walter F."/>
            <person name="Albersmeier A."/>
            <person name="Kalinowski J."/>
            <person name="Ruckert C."/>
        </authorList>
    </citation>
    <scope>NUCLEOTIDE SEQUENCE</scope>
    <source>
        <strain evidence="2">CGMCC 1.15725</strain>
    </source>
</reference>
<evidence type="ECO:0000256" key="1">
    <source>
        <dbReference type="SAM" id="MobiDB-lite"/>
    </source>
</evidence>
<dbReference type="EMBL" id="BMJQ01000004">
    <property type="protein sequence ID" value="GGF13545.1"/>
    <property type="molecule type" value="Genomic_DNA"/>
</dbReference>
<feature type="region of interest" description="Disordered" evidence="1">
    <location>
        <begin position="13"/>
        <end position="44"/>
    </location>
</feature>
<feature type="region of interest" description="Disordered" evidence="1">
    <location>
        <begin position="59"/>
        <end position="91"/>
    </location>
</feature>
<gene>
    <name evidence="2" type="primary">popZ</name>
    <name evidence="2" type="ORF">GCM10011611_19070</name>
</gene>
<name>A0A8J3E2T3_9PROT</name>